<sequence length="102" mass="9787">DSALRRVLPTTDSVLRFPGLPGASSGIGGVTSVVPASGVLPASGLPGVSFSIGGVTSIISGATDIRPTSGVLPISGLPGVIDILPLTTLSASPASLACPLLA</sequence>
<accession>A0AAN6G7V5</accession>
<dbReference type="AlphaFoldDB" id="A0AAN6G7V5"/>
<protein>
    <submittedName>
        <fullName evidence="1">Uncharacterized protein</fullName>
    </submittedName>
</protein>
<evidence type="ECO:0000313" key="2">
    <source>
        <dbReference type="Proteomes" id="UP001176521"/>
    </source>
</evidence>
<gene>
    <name evidence="1" type="ORF">OC842_007684</name>
</gene>
<comment type="caution">
    <text evidence="1">The sequence shown here is derived from an EMBL/GenBank/DDBJ whole genome shotgun (WGS) entry which is preliminary data.</text>
</comment>
<keyword evidence="2" id="KW-1185">Reference proteome</keyword>
<dbReference type="EMBL" id="JAPDMQ010001176">
    <property type="protein sequence ID" value="KAK0518774.1"/>
    <property type="molecule type" value="Genomic_DNA"/>
</dbReference>
<evidence type="ECO:0000313" key="1">
    <source>
        <dbReference type="EMBL" id="KAK0518774.1"/>
    </source>
</evidence>
<organism evidence="1 2">
    <name type="scientific">Tilletia horrida</name>
    <dbReference type="NCBI Taxonomy" id="155126"/>
    <lineage>
        <taxon>Eukaryota</taxon>
        <taxon>Fungi</taxon>
        <taxon>Dikarya</taxon>
        <taxon>Basidiomycota</taxon>
        <taxon>Ustilaginomycotina</taxon>
        <taxon>Exobasidiomycetes</taxon>
        <taxon>Tilletiales</taxon>
        <taxon>Tilletiaceae</taxon>
        <taxon>Tilletia</taxon>
    </lineage>
</organism>
<dbReference type="Proteomes" id="UP001176521">
    <property type="component" value="Unassembled WGS sequence"/>
</dbReference>
<reference evidence="1" key="1">
    <citation type="journal article" date="2023" name="PhytoFront">
        <title>Draft Genome Resources of Seven Strains of Tilletia horrida, Causal Agent of Kernel Smut of Rice.</title>
        <authorList>
            <person name="Khanal S."/>
            <person name="Antony Babu S."/>
            <person name="Zhou X.G."/>
        </authorList>
    </citation>
    <scope>NUCLEOTIDE SEQUENCE</scope>
    <source>
        <strain evidence="1">TX3</strain>
    </source>
</reference>
<proteinExistence type="predicted"/>
<name>A0AAN6G7V5_9BASI</name>
<feature type="non-terminal residue" evidence="1">
    <location>
        <position position="1"/>
    </location>
</feature>